<dbReference type="PANTHER" id="PTHR30002">
    <property type="entry name" value="EPOXYQUEUOSINE REDUCTASE"/>
    <property type="match status" value="1"/>
</dbReference>
<evidence type="ECO:0000313" key="3">
    <source>
        <dbReference type="EMBL" id="QDR81285.1"/>
    </source>
</evidence>
<name>A0A517DV91_9FIRM</name>
<dbReference type="EMBL" id="CP036259">
    <property type="protein sequence ID" value="QDR81285.1"/>
    <property type="molecule type" value="Genomic_DNA"/>
</dbReference>
<dbReference type="InterPro" id="IPR017896">
    <property type="entry name" value="4Fe4S_Fe-S-bd"/>
</dbReference>
<keyword evidence="3" id="KW-0560">Oxidoreductase</keyword>
<evidence type="ECO:0000313" key="4">
    <source>
        <dbReference type="Proteomes" id="UP000320776"/>
    </source>
</evidence>
<dbReference type="PROSITE" id="PS51379">
    <property type="entry name" value="4FE4S_FER_2"/>
    <property type="match status" value="2"/>
</dbReference>
<dbReference type="InterPro" id="IPR004453">
    <property type="entry name" value="QueG"/>
</dbReference>
<protein>
    <submittedName>
        <fullName evidence="3">Epoxyqueuosine reductase</fullName>
        <ecNumber evidence="3">1.17.99.6</ecNumber>
    </submittedName>
</protein>
<feature type="domain" description="4Fe-4S ferredoxin-type" evidence="2">
    <location>
        <begin position="221"/>
        <end position="252"/>
    </location>
</feature>
<dbReference type="Proteomes" id="UP000320776">
    <property type="component" value="Chromosome"/>
</dbReference>
<dbReference type="GO" id="GO:0008616">
    <property type="term" value="P:tRNA queuosine(34) biosynthetic process"/>
    <property type="evidence" value="ECO:0007669"/>
    <property type="project" value="InterPro"/>
</dbReference>
<reference evidence="3 4" key="1">
    <citation type="submission" date="2019-02" db="EMBL/GenBank/DDBJ databases">
        <title>Closed genome of Sporomusa termitida DSM 4440.</title>
        <authorList>
            <person name="Poehlein A."/>
            <person name="Daniel R."/>
        </authorList>
    </citation>
    <scope>NUCLEOTIDE SEQUENCE [LARGE SCALE GENOMIC DNA]</scope>
    <source>
        <strain evidence="3 4">DSM 4440</strain>
    </source>
</reference>
<keyword evidence="1" id="KW-0411">Iron-sulfur</keyword>
<dbReference type="Pfam" id="PF13484">
    <property type="entry name" value="Fer4_16"/>
    <property type="match status" value="1"/>
</dbReference>
<sequence length="353" mass="40469">MCVDAKSFFASDELGYEKCGIIPIQEMDGYAEKLEERIQKVPASEKFYQGQRRLLNLQISYPWAKSVVVLARRYGRYKIPQPVKGQIAKSYLLDLRADPELKEYKSSQAMDQYLQSLGLQVATNRKCGIVGLRWAAMQAGLGVIRRNNFFYAQSGSWVALEAWLTDKEMELRETSDLPPCPKGCNRCVVACPTRSLSEPYTMLPTTCVSFLTTFGGRNLPKEPLSKAFGRCIYGCDICQDVCPMNKGRWQENEDFPGLSELAPTLTPESILEMDEDYYKEKIQPKFFYLSSDELWKWKVNVLCFMRNNYQKEYKSYIIAACENENIKVQEMARAIRDEWGLSNGNTSTALIEY</sequence>
<feature type="domain" description="4Fe-4S ferredoxin-type" evidence="2">
    <location>
        <begin position="171"/>
        <end position="201"/>
    </location>
</feature>
<keyword evidence="1" id="KW-0408">Iron</keyword>
<evidence type="ECO:0000259" key="2">
    <source>
        <dbReference type="PROSITE" id="PS51379"/>
    </source>
</evidence>
<keyword evidence="1" id="KW-0479">Metal-binding</keyword>
<dbReference type="EC" id="1.17.99.6" evidence="3"/>
<keyword evidence="4" id="KW-1185">Reference proteome</keyword>
<dbReference type="SUPFAM" id="SSF54862">
    <property type="entry name" value="4Fe-4S ferredoxins"/>
    <property type="match status" value="1"/>
</dbReference>
<accession>A0A517DV91</accession>
<keyword evidence="1" id="KW-0004">4Fe-4S</keyword>
<evidence type="ECO:0000256" key="1">
    <source>
        <dbReference type="ARBA" id="ARBA00022485"/>
    </source>
</evidence>
<dbReference type="PANTHER" id="PTHR30002:SF4">
    <property type="entry name" value="EPOXYQUEUOSINE REDUCTASE"/>
    <property type="match status" value="1"/>
</dbReference>
<dbReference type="GO" id="GO:0052693">
    <property type="term" value="F:epoxyqueuosine reductase activity"/>
    <property type="evidence" value="ECO:0007669"/>
    <property type="project" value="UniProtKB-EC"/>
</dbReference>
<gene>
    <name evidence="3" type="primary">queG_4</name>
    <name evidence="3" type="ORF">SPTER_26600</name>
</gene>
<dbReference type="GO" id="GO:0051539">
    <property type="term" value="F:4 iron, 4 sulfur cluster binding"/>
    <property type="evidence" value="ECO:0007669"/>
    <property type="project" value="UniProtKB-KW"/>
</dbReference>
<proteinExistence type="predicted"/>
<dbReference type="KEGG" id="sted:SPTER_26600"/>
<organism evidence="3 4">
    <name type="scientific">Sporomusa termitida</name>
    <dbReference type="NCBI Taxonomy" id="2377"/>
    <lineage>
        <taxon>Bacteria</taxon>
        <taxon>Bacillati</taxon>
        <taxon>Bacillota</taxon>
        <taxon>Negativicutes</taxon>
        <taxon>Selenomonadales</taxon>
        <taxon>Sporomusaceae</taxon>
        <taxon>Sporomusa</taxon>
    </lineage>
</organism>
<dbReference type="AlphaFoldDB" id="A0A517DV91"/>